<feature type="compositionally biased region" description="Pro residues" evidence="1">
    <location>
        <begin position="44"/>
        <end position="53"/>
    </location>
</feature>
<name>A0A8B0RL92_9RHAB</name>
<feature type="region of interest" description="Disordered" evidence="1">
    <location>
        <begin position="107"/>
        <end position="143"/>
    </location>
</feature>
<organism evidence="2">
    <name type="scientific">Culex tritaeniorhynchus rhabdovirus</name>
    <dbReference type="NCBI Taxonomy" id="936308"/>
    <lineage>
        <taxon>Viruses</taxon>
        <taxon>Riboviria</taxon>
        <taxon>Orthornavirae</taxon>
        <taxon>Negarnaviricota</taxon>
        <taxon>Haploviricotina</taxon>
        <taxon>Monjiviricetes</taxon>
        <taxon>Mononegavirales</taxon>
        <taxon>Rhabdoviridae</taxon>
        <taxon>Alpharhabdovirinae</taxon>
        <taxon>Merhavirus</taxon>
        <taxon>Merhavirus tritaeniorhynchus</taxon>
    </lineage>
</organism>
<feature type="compositionally biased region" description="Basic residues" evidence="1">
    <location>
        <begin position="115"/>
        <end position="124"/>
    </location>
</feature>
<evidence type="ECO:0000256" key="1">
    <source>
        <dbReference type="SAM" id="MobiDB-lite"/>
    </source>
</evidence>
<feature type="region of interest" description="Disordered" evidence="1">
    <location>
        <begin position="25"/>
        <end position="64"/>
    </location>
</feature>
<evidence type="ECO:0000313" key="2">
    <source>
        <dbReference type="EMBL" id="QTW97814.1"/>
    </source>
</evidence>
<feature type="region of interest" description="Disordered" evidence="1">
    <location>
        <begin position="200"/>
        <end position="220"/>
    </location>
</feature>
<proteinExistence type="predicted"/>
<sequence length="296" mass="31839">MCLYKLPYISLYVYVFIHEKNININHPSKGPKMTTPRKTRNKTPAPPAPPAPGPSGNGADMRAPGSLTGCFAKFDQSVIEEQIRGAAAPVDEGAEMEGVEEGMFDGLGLEDHLGRSGKTKKRGRGPSPGSSPGGAPGIPAQRRRLDVGTYPIPPEMRPLAEHKLLGNFIGAYLLSLPTGLPVGAIKRVYESADGSTLFTSWDQSGSGAPQPPPVDHREGPKRAKAAECQTAGTKTIEVQSRLGQGPKSVVIQASWLERFEKCRADPARLLKGVLTALGQYNEFKKSWNLKTAKFID</sequence>
<dbReference type="EMBL" id="MW452298">
    <property type="protein sequence ID" value="QTW97814.1"/>
    <property type="molecule type" value="Viral_cRNA"/>
</dbReference>
<reference evidence="2" key="1">
    <citation type="submission" date="2021-01" db="EMBL/GenBank/DDBJ databases">
        <authorList>
            <person name="Kang Y."/>
        </authorList>
    </citation>
    <scope>NUCLEOTIDE SEQUENCE</scope>
    <source>
        <strain evidence="2">YX204</strain>
    </source>
</reference>
<protein>
    <submittedName>
        <fullName evidence="2">Phosphoprotein</fullName>
    </submittedName>
</protein>
<accession>A0A8B0RL92</accession>